<dbReference type="KEGG" id="smia:P344_06180"/>
<keyword evidence="2" id="KW-1185">Reference proteome</keyword>
<dbReference type="HOGENOM" id="CLU_2720329_0_0_14"/>
<dbReference type="Proteomes" id="UP000019260">
    <property type="component" value="Chromosome"/>
</dbReference>
<proteinExistence type="predicted"/>
<accession>W0GS71</accession>
<dbReference type="STRING" id="838561.P344_06180"/>
<name>W0GS71_9MOLU</name>
<dbReference type="KEGG" id="smir:SMM_1037"/>
<dbReference type="RefSeq" id="WP_025317771.1">
    <property type="nucleotide sequence ID" value="NZ_CP002082.1"/>
</dbReference>
<reference evidence="1 2" key="1">
    <citation type="submission" date="2013-09" db="EMBL/GenBank/DDBJ databases">
        <title>Complete genome sequence of Spiroplasma mirum suckling mouse cataract agent.</title>
        <authorList>
            <person name="Landry C.A."/>
            <person name="Bastian F.O."/>
            <person name="Thune R.L."/>
        </authorList>
    </citation>
    <scope>NUCLEOTIDE SEQUENCE [LARGE SCALE GENOMIC DNA]</scope>
    <source>
        <strain evidence="1 2">SMCA</strain>
    </source>
</reference>
<evidence type="ECO:0000313" key="2">
    <source>
        <dbReference type="Proteomes" id="UP000019260"/>
    </source>
</evidence>
<dbReference type="PATRIC" id="fig|838561.3.peg.1187"/>
<gene>
    <name evidence="1" type="ORF">P344_06180</name>
</gene>
<sequence length="72" mass="8475">MIIPTFKSTFMSTIIGMRQYKKTKSDFLLYNYNKLHTILENMKINILKNNTSGIKKDLLLYEKSPVKPEFVT</sequence>
<dbReference type="OrthoDB" id="387590at2"/>
<dbReference type="EMBL" id="CP006720">
    <property type="protein sequence ID" value="AHI58543.1"/>
    <property type="molecule type" value="Genomic_DNA"/>
</dbReference>
<dbReference type="AlphaFoldDB" id="W0GS71"/>
<evidence type="ECO:0000313" key="1">
    <source>
        <dbReference type="EMBL" id="AHI58543.1"/>
    </source>
</evidence>
<protein>
    <submittedName>
        <fullName evidence="1">Uncharacterized protein</fullName>
    </submittedName>
</protein>
<organism evidence="1 2">
    <name type="scientific">Spiroplasma mirum ATCC 29335</name>
    <dbReference type="NCBI Taxonomy" id="838561"/>
    <lineage>
        <taxon>Bacteria</taxon>
        <taxon>Bacillati</taxon>
        <taxon>Mycoplasmatota</taxon>
        <taxon>Mollicutes</taxon>
        <taxon>Entomoplasmatales</taxon>
        <taxon>Spiroplasmataceae</taxon>
        <taxon>Spiroplasma</taxon>
    </lineage>
</organism>